<dbReference type="EMBL" id="REGN01008321">
    <property type="protein sequence ID" value="RNA03867.1"/>
    <property type="molecule type" value="Genomic_DNA"/>
</dbReference>
<accession>A0A3M7PXL9</accession>
<organism evidence="1 2">
    <name type="scientific">Brachionus plicatilis</name>
    <name type="common">Marine rotifer</name>
    <name type="synonym">Brachionus muelleri</name>
    <dbReference type="NCBI Taxonomy" id="10195"/>
    <lineage>
        <taxon>Eukaryota</taxon>
        <taxon>Metazoa</taxon>
        <taxon>Spiralia</taxon>
        <taxon>Gnathifera</taxon>
        <taxon>Rotifera</taxon>
        <taxon>Eurotatoria</taxon>
        <taxon>Monogononta</taxon>
        <taxon>Pseudotrocha</taxon>
        <taxon>Ploima</taxon>
        <taxon>Brachionidae</taxon>
        <taxon>Brachionus</taxon>
    </lineage>
</organism>
<evidence type="ECO:0000313" key="2">
    <source>
        <dbReference type="Proteomes" id="UP000276133"/>
    </source>
</evidence>
<name>A0A3M7PXL9_BRAPC</name>
<dbReference type="AlphaFoldDB" id="A0A3M7PXL9"/>
<reference evidence="1 2" key="1">
    <citation type="journal article" date="2018" name="Sci. Rep.">
        <title>Genomic signatures of local adaptation to the degree of environmental predictability in rotifers.</title>
        <authorList>
            <person name="Franch-Gras L."/>
            <person name="Hahn C."/>
            <person name="Garcia-Roger E.M."/>
            <person name="Carmona M.J."/>
            <person name="Serra M."/>
            <person name="Gomez A."/>
        </authorList>
    </citation>
    <scope>NUCLEOTIDE SEQUENCE [LARGE SCALE GENOMIC DNA]</scope>
    <source>
        <strain evidence="1">HYR1</strain>
    </source>
</reference>
<evidence type="ECO:0000313" key="1">
    <source>
        <dbReference type="EMBL" id="RNA03867.1"/>
    </source>
</evidence>
<comment type="caution">
    <text evidence="1">The sequence shown here is derived from an EMBL/GenBank/DDBJ whole genome shotgun (WGS) entry which is preliminary data.</text>
</comment>
<gene>
    <name evidence="1" type="ORF">BpHYR1_046277</name>
</gene>
<protein>
    <submittedName>
        <fullName evidence="1">Uncharacterized protein</fullName>
    </submittedName>
</protein>
<dbReference type="Proteomes" id="UP000276133">
    <property type="component" value="Unassembled WGS sequence"/>
</dbReference>
<proteinExistence type="predicted"/>
<keyword evidence="2" id="KW-1185">Reference proteome</keyword>
<sequence>MFIYCNKHLGNRMLRNKNIIYVFNKNFFIINFRSYAISMKKSIIGNTVLVLWTRYLVIYEIINKNIDLIMFTNKNWHLLIEKIIKQVKIYCVNSAIPIHENRNFSKVTHIIKDLKIMGLDII</sequence>